<feature type="transmembrane region" description="Helical" evidence="1">
    <location>
        <begin position="6"/>
        <end position="23"/>
    </location>
</feature>
<accession>A0A7U8GTL2</accession>
<gene>
    <name evidence="2" type="ORF">MED92_15258</name>
</gene>
<evidence type="ECO:0000313" key="2">
    <source>
        <dbReference type="EMBL" id="EAR62407.1"/>
    </source>
</evidence>
<keyword evidence="1" id="KW-0472">Membrane</keyword>
<comment type="caution">
    <text evidence="2">The sequence shown here is derived from an EMBL/GenBank/DDBJ whole genome shotgun (WGS) entry which is preliminary data.</text>
</comment>
<sequence>MIETIIFIGLIALIISANLYNKFRLQRKNHAKLQKGIYQLSLLLSLIQNLQRHRGVCANLDPNNRQQQQRLSAEINSIWDSLISPEYDGNQTRLHIQKRNWEALAAQPENSFMPHCQLIEMLLNELNVIADTCSLTSTQTNINHSELWQNLLERPMFAESLGKLRALGNKAASLGYCPADIRVQLHYQLQCLANNSMDSTTCIEIKSLIEKEILEPEKIHIEPRVYFQRMTQAIDAQIQITLEHLNELKQVN</sequence>
<evidence type="ECO:0000313" key="3">
    <source>
        <dbReference type="Proteomes" id="UP000002171"/>
    </source>
</evidence>
<evidence type="ECO:0000256" key="1">
    <source>
        <dbReference type="SAM" id="Phobius"/>
    </source>
</evidence>
<dbReference type="OrthoDB" id="6116083at2"/>
<dbReference type="EMBL" id="AAOW01000003">
    <property type="protein sequence ID" value="EAR62407.1"/>
    <property type="molecule type" value="Genomic_DNA"/>
</dbReference>
<keyword evidence="3" id="KW-1185">Reference proteome</keyword>
<name>A0A7U8GTL2_NEPCE</name>
<keyword evidence="1" id="KW-0812">Transmembrane</keyword>
<organism evidence="2 3">
    <name type="scientific">Neptuniibacter caesariensis</name>
    <dbReference type="NCBI Taxonomy" id="207954"/>
    <lineage>
        <taxon>Bacteria</taxon>
        <taxon>Pseudomonadati</taxon>
        <taxon>Pseudomonadota</taxon>
        <taxon>Gammaproteobacteria</taxon>
        <taxon>Oceanospirillales</taxon>
        <taxon>Oceanospirillaceae</taxon>
        <taxon>Neptuniibacter</taxon>
    </lineage>
</organism>
<reference evidence="2 3" key="1">
    <citation type="submission" date="2006-02" db="EMBL/GenBank/DDBJ databases">
        <authorList>
            <person name="Pinhassi J."/>
            <person name="Pedros-Alio C."/>
            <person name="Ferriera S."/>
            <person name="Johnson J."/>
            <person name="Kravitz S."/>
            <person name="Halpern A."/>
            <person name="Remington K."/>
            <person name="Beeson K."/>
            <person name="Tran B."/>
            <person name="Rogers Y.-H."/>
            <person name="Friedman R."/>
            <person name="Venter J.C."/>
        </authorList>
    </citation>
    <scope>NUCLEOTIDE SEQUENCE [LARGE SCALE GENOMIC DNA]</scope>
    <source>
        <strain evidence="2 3">MED92</strain>
    </source>
</reference>
<dbReference type="Proteomes" id="UP000002171">
    <property type="component" value="Unassembled WGS sequence"/>
</dbReference>
<protein>
    <recommendedName>
        <fullName evidence="4">Nitrate/nitrite sensing protein domain-containing protein</fullName>
    </recommendedName>
</protein>
<evidence type="ECO:0008006" key="4">
    <source>
        <dbReference type="Google" id="ProtNLM"/>
    </source>
</evidence>
<dbReference type="AlphaFoldDB" id="A0A7U8GTL2"/>
<dbReference type="RefSeq" id="WP_007020717.1">
    <property type="nucleotide sequence ID" value="NZ_CH724125.1"/>
</dbReference>
<keyword evidence="1" id="KW-1133">Transmembrane helix</keyword>
<proteinExistence type="predicted"/>